<dbReference type="InterPro" id="IPR032675">
    <property type="entry name" value="LRR_dom_sf"/>
</dbReference>
<evidence type="ECO:0000256" key="9">
    <source>
        <dbReference type="ARBA" id="ARBA00023170"/>
    </source>
</evidence>
<keyword evidence="8" id="KW-0472">Membrane</keyword>
<dbReference type="PANTHER" id="PTHR48063">
    <property type="entry name" value="LRR RECEPTOR-LIKE KINASE"/>
    <property type="match status" value="1"/>
</dbReference>
<keyword evidence="10" id="KW-0325">Glycoprotein</keyword>
<keyword evidence="7" id="KW-1133">Transmembrane helix</keyword>
<dbReference type="PANTHER" id="PTHR48063:SF101">
    <property type="entry name" value="LRR RECEPTOR-LIKE SERINE_THREONINE-PROTEIN KINASE FLS2"/>
    <property type="match status" value="1"/>
</dbReference>
<keyword evidence="6" id="KW-0677">Repeat</keyword>
<dbReference type="InterPro" id="IPR046956">
    <property type="entry name" value="RLP23-like"/>
</dbReference>
<keyword evidence="9" id="KW-0675">Receptor</keyword>
<keyword evidence="4" id="KW-0812">Transmembrane</keyword>
<accession>A0A5N5JZ12</accession>
<gene>
    <name evidence="11" type="ORF">DKX38_021961</name>
</gene>
<evidence type="ECO:0000256" key="2">
    <source>
        <dbReference type="ARBA" id="ARBA00022553"/>
    </source>
</evidence>
<evidence type="ECO:0000313" key="11">
    <source>
        <dbReference type="EMBL" id="KAB5524212.1"/>
    </source>
</evidence>
<evidence type="ECO:0000256" key="6">
    <source>
        <dbReference type="ARBA" id="ARBA00022737"/>
    </source>
</evidence>
<dbReference type="Pfam" id="PF00560">
    <property type="entry name" value="LRR_1"/>
    <property type="match status" value="3"/>
</dbReference>
<proteinExistence type="predicted"/>
<dbReference type="SUPFAM" id="SSF52058">
    <property type="entry name" value="L domain-like"/>
    <property type="match status" value="2"/>
</dbReference>
<dbReference type="Proteomes" id="UP000326939">
    <property type="component" value="Chromosome 15"/>
</dbReference>
<evidence type="ECO:0000256" key="5">
    <source>
        <dbReference type="ARBA" id="ARBA00022729"/>
    </source>
</evidence>
<dbReference type="InterPro" id="IPR001611">
    <property type="entry name" value="Leu-rich_rpt"/>
</dbReference>
<keyword evidence="3" id="KW-0433">Leucine-rich repeat</keyword>
<evidence type="ECO:0000256" key="8">
    <source>
        <dbReference type="ARBA" id="ARBA00023136"/>
    </source>
</evidence>
<evidence type="ECO:0000313" key="12">
    <source>
        <dbReference type="Proteomes" id="UP000326939"/>
    </source>
</evidence>
<organism evidence="11 12">
    <name type="scientific">Salix brachista</name>
    <dbReference type="NCBI Taxonomy" id="2182728"/>
    <lineage>
        <taxon>Eukaryota</taxon>
        <taxon>Viridiplantae</taxon>
        <taxon>Streptophyta</taxon>
        <taxon>Embryophyta</taxon>
        <taxon>Tracheophyta</taxon>
        <taxon>Spermatophyta</taxon>
        <taxon>Magnoliopsida</taxon>
        <taxon>eudicotyledons</taxon>
        <taxon>Gunneridae</taxon>
        <taxon>Pentapetalae</taxon>
        <taxon>rosids</taxon>
        <taxon>fabids</taxon>
        <taxon>Malpighiales</taxon>
        <taxon>Salicaceae</taxon>
        <taxon>Saliceae</taxon>
        <taxon>Salix</taxon>
    </lineage>
</organism>
<reference evidence="12" key="1">
    <citation type="journal article" date="2019" name="Gigascience">
        <title>De novo genome assembly of the endangered Acer yangbiense, a plant species with extremely small populations endemic to Yunnan Province, China.</title>
        <authorList>
            <person name="Yang J."/>
            <person name="Wariss H.M."/>
            <person name="Tao L."/>
            <person name="Zhang R."/>
            <person name="Yun Q."/>
            <person name="Hollingsworth P."/>
            <person name="Dao Z."/>
            <person name="Luo G."/>
            <person name="Guo H."/>
            <person name="Ma Y."/>
            <person name="Sun W."/>
        </authorList>
    </citation>
    <scope>NUCLEOTIDE SEQUENCE [LARGE SCALE GENOMIC DNA]</scope>
    <source>
        <strain evidence="12">cv. br00</strain>
    </source>
</reference>
<keyword evidence="12" id="KW-1185">Reference proteome</keyword>
<name>A0A5N5JZ12_9ROSI</name>
<evidence type="ECO:0000256" key="1">
    <source>
        <dbReference type="ARBA" id="ARBA00004479"/>
    </source>
</evidence>
<dbReference type="GO" id="GO:0016020">
    <property type="term" value="C:membrane"/>
    <property type="evidence" value="ECO:0007669"/>
    <property type="project" value="UniProtKB-SubCell"/>
</dbReference>
<comment type="subcellular location">
    <subcellularLocation>
        <location evidence="1">Membrane</location>
        <topology evidence="1">Single-pass type I membrane protein</topology>
    </subcellularLocation>
</comment>
<evidence type="ECO:0000256" key="10">
    <source>
        <dbReference type="ARBA" id="ARBA00023180"/>
    </source>
</evidence>
<evidence type="ECO:0008006" key="13">
    <source>
        <dbReference type="Google" id="ProtNLM"/>
    </source>
</evidence>
<dbReference type="AlphaFoldDB" id="A0A5N5JZ12"/>
<evidence type="ECO:0000256" key="3">
    <source>
        <dbReference type="ARBA" id="ARBA00022614"/>
    </source>
</evidence>
<dbReference type="EMBL" id="VDCV01000015">
    <property type="protein sequence ID" value="KAB5524212.1"/>
    <property type="molecule type" value="Genomic_DNA"/>
</dbReference>
<comment type="caution">
    <text evidence="11">The sequence shown here is derived from an EMBL/GenBank/DDBJ whole genome shotgun (WGS) entry which is preliminary data.</text>
</comment>
<dbReference type="FunFam" id="3.80.10.10:FF:000722">
    <property type="entry name" value="Leucine-rich repeat receptor-like protein kinase"/>
    <property type="match status" value="1"/>
</dbReference>
<dbReference type="Gene3D" id="3.80.10.10">
    <property type="entry name" value="Ribonuclease Inhibitor"/>
    <property type="match status" value="1"/>
</dbReference>
<keyword evidence="5" id="KW-0732">Signal</keyword>
<keyword evidence="2" id="KW-0597">Phosphoprotein</keyword>
<protein>
    <recommendedName>
        <fullName evidence="13">Leucine-rich repeat-containing N-terminal plant-type domain-containing protein</fullName>
    </recommendedName>
</protein>
<evidence type="ECO:0000256" key="7">
    <source>
        <dbReference type="ARBA" id="ARBA00022989"/>
    </source>
</evidence>
<evidence type="ECO:0000256" key="4">
    <source>
        <dbReference type="ARBA" id="ARBA00022692"/>
    </source>
</evidence>
<sequence length="406" mass="45178">MKCCFRTPGSIDRAWLEGKDRRAGHVSLLDLRFGLTYWHPEIRGLRGTINNSSSLELPHLDLSGDDFLGNPFPNFILDLSSLRYLNLSSNGFIATLSHQLWSLSRLQSLDLRKTTPTLSEPKHLDVGFNSLEGVISEAHFLNLSKLQHLDLSDMVPGFPKWLASQTNLSELDISGARISDTIRGEIPAWIGESLSSLIFLSLYSNEFSGIIQLHLCQLAKIQIFDLSVNNISGTILKFLSNFTSMVKEGELENMIENSYAKQIKRRIPEGTITALLEVIVLNLSRNNLVGVMPEKIGQLQSLDFSENRLSGRIPTSLGDLNFLSHLNLSCNNLSGRIPSSTQLQSFNDSDFTGNPALCGAPNHKKCHLEVYQLMMAAKKMLMNSRNVFILVWESDLLCAFGGSPVL</sequence>